<feature type="region of interest" description="Disordered" evidence="1">
    <location>
        <begin position="151"/>
        <end position="170"/>
    </location>
</feature>
<dbReference type="InterPro" id="IPR050553">
    <property type="entry name" value="Thioredoxin_ResA/DsbE_sf"/>
</dbReference>
<dbReference type="SUPFAM" id="SSF52833">
    <property type="entry name" value="Thioredoxin-like"/>
    <property type="match status" value="1"/>
</dbReference>
<dbReference type="PROSITE" id="PS00194">
    <property type="entry name" value="THIOREDOXIN_1"/>
    <property type="match status" value="1"/>
</dbReference>
<comment type="caution">
    <text evidence="4">The sequence shown here is derived from an EMBL/GenBank/DDBJ whole genome shotgun (WGS) entry which is preliminary data.</text>
</comment>
<evidence type="ECO:0000256" key="1">
    <source>
        <dbReference type="SAM" id="MobiDB-lite"/>
    </source>
</evidence>
<dbReference type="GO" id="GO:0016491">
    <property type="term" value="F:oxidoreductase activity"/>
    <property type="evidence" value="ECO:0007669"/>
    <property type="project" value="InterPro"/>
</dbReference>
<reference evidence="4" key="1">
    <citation type="submission" date="2019-09" db="EMBL/GenBank/DDBJ databases">
        <title>Characterisation of the sponge microbiome using genome-centric metagenomics.</title>
        <authorList>
            <person name="Engelberts J.P."/>
            <person name="Robbins S.J."/>
            <person name="De Goeij J.M."/>
            <person name="Aranda M."/>
            <person name="Bell S.C."/>
            <person name="Webster N.S."/>
        </authorList>
    </citation>
    <scope>NUCLEOTIDE SEQUENCE</scope>
    <source>
        <strain evidence="4">SB0661_bin_32</strain>
    </source>
</reference>
<dbReference type="CDD" id="cd02966">
    <property type="entry name" value="TlpA_like_family"/>
    <property type="match status" value="1"/>
</dbReference>
<dbReference type="InterPro" id="IPR013766">
    <property type="entry name" value="Thioredoxin_domain"/>
</dbReference>
<proteinExistence type="predicted"/>
<dbReference type="Pfam" id="PF00578">
    <property type="entry name" value="AhpC-TSA"/>
    <property type="match status" value="1"/>
</dbReference>
<evidence type="ECO:0000313" key="4">
    <source>
        <dbReference type="EMBL" id="MYC96083.1"/>
    </source>
</evidence>
<accession>A0A6B1D9H6</accession>
<dbReference type="PROSITE" id="PS51352">
    <property type="entry name" value="THIOREDOXIN_2"/>
    <property type="match status" value="1"/>
</dbReference>
<keyword evidence="2" id="KW-0472">Membrane</keyword>
<dbReference type="GO" id="GO:0016209">
    <property type="term" value="F:antioxidant activity"/>
    <property type="evidence" value="ECO:0007669"/>
    <property type="project" value="InterPro"/>
</dbReference>
<organism evidence="4">
    <name type="scientific">Caldilineaceae bacterium SB0661_bin_32</name>
    <dbReference type="NCBI Taxonomy" id="2605255"/>
    <lineage>
        <taxon>Bacteria</taxon>
        <taxon>Bacillati</taxon>
        <taxon>Chloroflexota</taxon>
        <taxon>Caldilineae</taxon>
        <taxon>Caldilineales</taxon>
        <taxon>Caldilineaceae</taxon>
    </lineage>
</organism>
<feature type="domain" description="Thioredoxin" evidence="3">
    <location>
        <begin position="43"/>
        <end position="225"/>
    </location>
</feature>
<evidence type="ECO:0000259" key="3">
    <source>
        <dbReference type="PROSITE" id="PS51352"/>
    </source>
</evidence>
<dbReference type="EMBL" id="VXMH01000071">
    <property type="protein sequence ID" value="MYC96083.1"/>
    <property type="molecule type" value="Genomic_DNA"/>
</dbReference>
<keyword evidence="2" id="KW-1133">Transmembrane helix</keyword>
<name>A0A6B1D9H6_9CHLR</name>
<dbReference type="PANTHER" id="PTHR42852">
    <property type="entry name" value="THIOL:DISULFIDE INTERCHANGE PROTEIN DSBE"/>
    <property type="match status" value="1"/>
</dbReference>
<dbReference type="AlphaFoldDB" id="A0A6B1D9H6"/>
<protein>
    <submittedName>
        <fullName evidence="4">TlpA family protein disulfide reductase</fullName>
    </submittedName>
</protein>
<dbReference type="Gene3D" id="3.40.30.10">
    <property type="entry name" value="Glutaredoxin"/>
    <property type="match status" value="1"/>
</dbReference>
<dbReference type="InterPro" id="IPR000866">
    <property type="entry name" value="AhpC/TSA"/>
</dbReference>
<dbReference type="InterPro" id="IPR017937">
    <property type="entry name" value="Thioredoxin_CS"/>
</dbReference>
<dbReference type="InterPro" id="IPR036249">
    <property type="entry name" value="Thioredoxin-like_sf"/>
</dbReference>
<dbReference type="PANTHER" id="PTHR42852:SF13">
    <property type="entry name" value="PROTEIN DIPZ"/>
    <property type="match status" value="1"/>
</dbReference>
<feature type="transmembrane region" description="Helical" evidence="2">
    <location>
        <begin position="7"/>
        <end position="28"/>
    </location>
</feature>
<sequence length="225" mass="24562">MGVGRQLINRWHATIPFILLLGAGWIWISRPSIDASTFDTPRPALRHPAPDFTLPRFSAAGETEDRFILSTAKGRPVVLNFWATWCGPCRREFPALQAAAARHGGCMAQGQMDGENRQNRVDRVSGLDCVLFLGVNQGESSDTVARFLNEIGAPEEGKESSTTGQTGSSSEFEIVLDSSLEVGRRYNVQGLPLTYFIDAGGIIRGVWSGEMNSVILAERIAEILP</sequence>
<keyword evidence="2" id="KW-0812">Transmembrane</keyword>
<evidence type="ECO:0000256" key="2">
    <source>
        <dbReference type="SAM" id="Phobius"/>
    </source>
</evidence>
<feature type="compositionally biased region" description="Low complexity" evidence="1">
    <location>
        <begin position="160"/>
        <end position="170"/>
    </location>
</feature>
<gene>
    <name evidence="4" type="ORF">F4X14_14065</name>
</gene>